<evidence type="ECO:0000313" key="7">
    <source>
        <dbReference type="EMBL" id="CAG7590059.1"/>
    </source>
</evidence>
<dbReference type="GO" id="GO:0006412">
    <property type="term" value="P:translation"/>
    <property type="evidence" value="ECO:0007669"/>
    <property type="project" value="InterPro"/>
</dbReference>
<dbReference type="CDD" id="cd00432">
    <property type="entry name" value="Ribosomal_L18_L5e"/>
    <property type="match status" value="1"/>
</dbReference>
<dbReference type="InterPro" id="IPR057268">
    <property type="entry name" value="Ribosomal_L18"/>
</dbReference>
<dbReference type="HAMAP" id="MF_01337_B">
    <property type="entry name" value="Ribosomal_uL18_B"/>
    <property type="match status" value="1"/>
</dbReference>
<evidence type="ECO:0000256" key="5">
    <source>
        <dbReference type="ARBA" id="ARBA00023274"/>
    </source>
</evidence>
<organism evidence="7 8">
    <name type="scientific">Hyalomma marginatum</name>
    <dbReference type="NCBI Taxonomy" id="34627"/>
    <lineage>
        <taxon>Eukaryota</taxon>
        <taxon>Metazoa</taxon>
        <taxon>Ecdysozoa</taxon>
        <taxon>Arthropoda</taxon>
        <taxon>Chelicerata</taxon>
        <taxon>Arachnida</taxon>
        <taxon>Acari</taxon>
        <taxon>Parasitiformes</taxon>
        <taxon>Ixodida</taxon>
        <taxon>Ixodoidea</taxon>
        <taxon>Ixodidae</taxon>
        <taxon>Hyalomminae</taxon>
        <taxon>Hyalomma</taxon>
    </lineage>
</organism>
<protein>
    <recommendedName>
        <fullName evidence="6">Large ribosomal subunit protein uL18c</fullName>
    </recommendedName>
</protein>
<dbReference type="InterPro" id="IPR004389">
    <property type="entry name" value="Ribosomal_uL18_bac-type"/>
</dbReference>
<evidence type="ECO:0000313" key="8">
    <source>
        <dbReference type="Proteomes" id="UP000837675"/>
    </source>
</evidence>
<keyword evidence="3" id="KW-0694">RNA-binding</keyword>
<dbReference type="Gene3D" id="3.30.420.100">
    <property type="match status" value="1"/>
</dbReference>
<dbReference type="InterPro" id="IPR005484">
    <property type="entry name" value="Ribosomal_uL18_bac/plant/anim"/>
</dbReference>
<dbReference type="FunFam" id="3.30.420.100:FF:000001">
    <property type="entry name" value="50S ribosomal protein L18"/>
    <property type="match status" value="1"/>
</dbReference>
<dbReference type="GO" id="GO:0008097">
    <property type="term" value="F:5S rRNA binding"/>
    <property type="evidence" value="ECO:0007669"/>
    <property type="project" value="TreeGrafter"/>
</dbReference>
<name>A0A8S4C1R9_9ACAR</name>
<proteinExistence type="inferred from homology"/>
<dbReference type="PANTHER" id="PTHR12899:SF3">
    <property type="entry name" value="LARGE RIBOSOMAL SUBUNIT PROTEIN UL18M"/>
    <property type="match status" value="1"/>
</dbReference>
<gene>
    <name evidence="7" type="ORF">MHYMCMPASI_00237</name>
</gene>
<dbReference type="NCBIfam" id="TIGR00060">
    <property type="entry name" value="L18_bact"/>
    <property type="match status" value="1"/>
</dbReference>
<evidence type="ECO:0000256" key="3">
    <source>
        <dbReference type="ARBA" id="ARBA00022884"/>
    </source>
</evidence>
<dbReference type="Pfam" id="PF00861">
    <property type="entry name" value="Ribosomal_L18p"/>
    <property type="match status" value="1"/>
</dbReference>
<keyword evidence="4 7" id="KW-0689">Ribosomal protein</keyword>
<evidence type="ECO:0000256" key="4">
    <source>
        <dbReference type="ARBA" id="ARBA00022980"/>
    </source>
</evidence>
<comment type="caution">
    <text evidence="7">The sequence shown here is derived from an EMBL/GenBank/DDBJ whole genome shotgun (WGS) entry which is preliminary data.</text>
</comment>
<evidence type="ECO:0000256" key="1">
    <source>
        <dbReference type="ARBA" id="ARBA00007116"/>
    </source>
</evidence>
<evidence type="ECO:0000256" key="6">
    <source>
        <dbReference type="ARBA" id="ARBA00035303"/>
    </source>
</evidence>
<dbReference type="GO" id="GO:0022625">
    <property type="term" value="C:cytosolic large ribosomal subunit"/>
    <property type="evidence" value="ECO:0007669"/>
    <property type="project" value="TreeGrafter"/>
</dbReference>
<dbReference type="PANTHER" id="PTHR12899">
    <property type="entry name" value="39S RIBOSOMAL PROTEIN L18, MITOCHONDRIAL"/>
    <property type="match status" value="1"/>
</dbReference>
<keyword evidence="5" id="KW-0687">Ribonucleoprotein</keyword>
<keyword evidence="8" id="KW-1185">Reference proteome</keyword>
<dbReference type="Proteomes" id="UP000837675">
    <property type="component" value="Unassembled WGS sequence"/>
</dbReference>
<dbReference type="EMBL" id="CAJVAF010000082">
    <property type="protein sequence ID" value="CAG7590059.1"/>
    <property type="molecule type" value="Genomic_DNA"/>
</dbReference>
<dbReference type="AlphaFoldDB" id="A0A8S4C1R9"/>
<dbReference type="GO" id="GO:0003735">
    <property type="term" value="F:structural constituent of ribosome"/>
    <property type="evidence" value="ECO:0007669"/>
    <property type="project" value="InterPro"/>
</dbReference>
<keyword evidence="2" id="KW-0699">rRNA-binding</keyword>
<sequence length="121" mass="13747">MSKNNRELALTRAKRVRYQLKLKAAGKMRLSVFRSSHNIYAQVIDDRKGVTVVAASTLEKDFTNNKKCRRNIETARKVGTLIAKRLLAKNIQEVVFDRGPYLYHGRIKALADAAREGGLKF</sequence>
<dbReference type="SUPFAM" id="SSF53137">
    <property type="entry name" value="Translational machinery components"/>
    <property type="match status" value="1"/>
</dbReference>
<reference evidence="7" key="1">
    <citation type="submission" date="2021-06" db="EMBL/GenBank/DDBJ databases">
        <authorList>
            <person name="Nardi T."/>
            <person name="Nardi T."/>
        </authorList>
    </citation>
    <scope>NUCLEOTIDE SEQUENCE</scope>
</reference>
<accession>A0A8S4C1R9</accession>
<comment type="similarity">
    <text evidence="1">Belongs to the universal ribosomal protein uL18 family.</text>
</comment>
<evidence type="ECO:0000256" key="2">
    <source>
        <dbReference type="ARBA" id="ARBA00022730"/>
    </source>
</evidence>